<dbReference type="AlphaFoldDB" id="A0A1Q9CSI5"/>
<proteinExistence type="predicted"/>
<reference evidence="4 5" key="1">
    <citation type="submission" date="2016-02" db="EMBL/GenBank/DDBJ databases">
        <title>Genome analysis of coral dinoflagellate symbionts highlights evolutionary adaptations to a symbiotic lifestyle.</title>
        <authorList>
            <person name="Aranda M."/>
            <person name="Li Y."/>
            <person name="Liew Y.J."/>
            <person name="Baumgarten S."/>
            <person name="Simakov O."/>
            <person name="Wilson M."/>
            <person name="Piel J."/>
            <person name="Ashoor H."/>
            <person name="Bougouffa S."/>
            <person name="Bajic V.B."/>
            <person name="Ryu T."/>
            <person name="Ravasi T."/>
            <person name="Bayer T."/>
            <person name="Micklem G."/>
            <person name="Kim H."/>
            <person name="Bhak J."/>
            <person name="Lajeunesse T.C."/>
            <person name="Voolstra C.R."/>
        </authorList>
    </citation>
    <scope>NUCLEOTIDE SEQUENCE [LARGE SCALE GENOMIC DNA]</scope>
    <source>
        <strain evidence="4 5">CCMP2467</strain>
    </source>
</reference>
<feature type="coiled-coil region" evidence="2">
    <location>
        <begin position="87"/>
        <end position="122"/>
    </location>
</feature>
<dbReference type="Proteomes" id="UP000186817">
    <property type="component" value="Unassembled WGS sequence"/>
</dbReference>
<keyword evidence="2" id="KW-0175">Coiled coil</keyword>
<dbReference type="Gene3D" id="3.30.110.20">
    <property type="entry name" value="Alba-like domain"/>
    <property type="match status" value="1"/>
</dbReference>
<evidence type="ECO:0000256" key="3">
    <source>
        <dbReference type="SAM" id="MobiDB-lite"/>
    </source>
</evidence>
<evidence type="ECO:0000256" key="1">
    <source>
        <dbReference type="ARBA" id="ARBA00022884"/>
    </source>
</evidence>
<name>A0A1Q9CSI5_SYMMI</name>
<accession>A0A1Q9CSI5</accession>
<comment type="caution">
    <text evidence="4">The sequence shown here is derived from an EMBL/GenBank/DDBJ whole genome shotgun (WGS) entry which is preliminary data.</text>
</comment>
<organism evidence="4 5">
    <name type="scientific">Symbiodinium microadriaticum</name>
    <name type="common">Dinoflagellate</name>
    <name type="synonym">Zooxanthella microadriatica</name>
    <dbReference type="NCBI Taxonomy" id="2951"/>
    <lineage>
        <taxon>Eukaryota</taxon>
        <taxon>Sar</taxon>
        <taxon>Alveolata</taxon>
        <taxon>Dinophyceae</taxon>
        <taxon>Suessiales</taxon>
        <taxon>Symbiodiniaceae</taxon>
        <taxon>Symbiodinium</taxon>
    </lineage>
</organism>
<dbReference type="GO" id="GO:0003723">
    <property type="term" value="F:RNA binding"/>
    <property type="evidence" value="ECO:0007669"/>
    <property type="project" value="UniProtKB-KW"/>
</dbReference>
<sequence length="415" mass="45204">MTSYPAVSAETELAQLKELLARQTSAREELHLAVSSKDAVRLQTALQAAQGLLLDVEVQWGQQELTKVSSKTESWQDGEEAIVIPSAEQLEQLLAEDEERQRREEAEAAAEEQRKAAEAEVAWKKVQDAINADDEGALLKALSDVEGRLPPDRVAAARRRIPAMRARAEMRKELSSAIRKSELEEETVTLKHVIATAKRSCLPQAEVLEAEAVLKRMEAEQRRAKAEKAAATGPQSREPPPTGADAAQAPPSSNEVKAPATKLELAVLSKDKEQIQEALAELKASGMSNQYDRLKLSCCFQNDQKPFKMAAEGETSGMVDMKVTAKKSINFYMNSAKAFFTGVVDTEGKKRDPVCVLNISGLGDAINVAAQAAGAVVKEGLATIQKIETSYPEMKLTNGSERGCARIMITLHKKV</sequence>
<dbReference type="InterPro" id="IPR036882">
    <property type="entry name" value="Alba-like_dom_sf"/>
</dbReference>
<evidence type="ECO:0000313" key="5">
    <source>
        <dbReference type="Proteomes" id="UP000186817"/>
    </source>
</evidence>
<dbReference type="OrthoDB" id="10453002at2759"/>
<feature type="compositionally biased region" description="Basic and acidic residues" evidence="3">
    <location>
        <begin position="219"/>
        <end position="228"/>
    </location>
</feature>
<feature type="region of interest" description="Disordered" evidence="3">
    <location>
        <begin position="219"/>
        <end position="258"/>
    </location>
</feature>
<evidence type="ECO:0000313" key="4">
    <source>
        <dbReference type="EMBL" id="OLP85896.1"/>
    </source>
</evidence>
<evidence type="ECO:0000256" key="2">
    <source>
        <dbReference type="SAM" id="Coils"/>
    </source>
</evidence>
<dbReference type="EMBL" id="LSRX01000950">
    <property type="protein sequence ID" value="OLP85896.1"/>
    <property type="molecule type" value="Genomic_DNA"/>
</dbReference>
<gene>
    <name evidence="4" type="ORF">AK812_SmicGene33070</name>
</gene>
<protein>
    <submittedName>
        <fullName evidence="4">Uncharacterized protein</fullName>
    </submittedName>
</protein>
<dbReference type="SUPFAM" id="SSF82704">
    <property type="entry name" value="AlbA-like"/>
    <property type="match status" value="1"/>
</dbReference>
<keyword evidence="1" id="KW-0694">RNA-binding</keyword>
<keyword evidence="5" id="KW-1185">Reference proteome</keyword>